<keyword evidence="3" id="KW-1185">Reference proteome</keyword>
<reference evidence="1 3" key="1">
    <citation type="journal article" date="2014" name="Nat. Genet.">
        <title>Genome and transcriptome of the porcine whipworm Trichuris suis.</title>
        <authorList>
            <person name="Jex A.R."/>
            <person name="Nejsum P."/>
            <person name="Schwarz E.M."/>
            <person name="Hu L."/>
            <person name="Young N.D."/>
            <person name="Hall R.S."/>
            <person name="Korhonen P.K."/>
            <person name="Liao S."/>
            <person name="Thamsborg S."/>
            <person name="Xia J."/>
            <person name="Xu P."/>
            <person name="Wang S."/>
            <person name="Scheerlinck J.P."/>
            <person name="Hofmann A."/>
            <person name="Sternberg P.W."/>
            <person name="Wang J."/>
            <person name="Gasser R.B."/>
        </authorList>
    </citation>
    <scope>NUCLEOTIDE SEQUENCE [LARGE SCALE GENOMIC DNA]</scope>
    <source>
        <strain evidence="2">DCEP-RM93F</strain>
        <strain evidence="1">DCEP-RM93M</strain>
    </source>
</reference>
<evidence type="ECO:0000313" key="3">
    <source>
        <dbReference type="Proteomes" id="UP000030764"/>
    </source>
</evidence>
<evidence type="ECO:0000313" key="2">
    <source>
        <dbReference type="EMBL" id="KFD72081.1"/>
    </source>
</evidence>
<proteinExistence type="predicted"/>
<dbReference type="Proteomes" id="UP000030758">
    <property type="component" value="Unassembled WGS sequence"/>
</dbReference>
<dbReference type="EMBL" id="KL367479">
    <property type="protein sequence ID" value="KFD72081.1"/>
    <property type="molecule type" value="Genomic_DNA"/>
</dbReference>
<protein>
    <submittedName>
        <fullName evidence="1">Uncharacterized protein</fullName>
    </submittedName>
</protein>
<dbReference type="EMBL" id="KL363183">
    <property type="protein sequence ID" value="KFD58796.1"/>
    <property type="molecule type" value="Genomic_DNA"/>
</dbReference>
<dbReference type="Proteomes" id="UP000030764">
    <property type="component" value="Unassembled WGS sequence"/>
</dbReference>
<evidence type="ECO:0000313" key="1">
    <source>
        <dbReference type="EMBL" id="KFD58796.1"/>
    </source>
</evidence>
<name>A0A085MNK0_9BILA</name>
<dbReference type="AlphaFoldDB" id="A0A085MNK0"/>
<organism evidence="1 3">
    <name type="scientific">Trichuris suis</name>
    <name type="common">pig whipworm</name>
    <dbReference type="NCBI Taxonomy" id="68888"/>
    <lineage>
        <taxon>Eukaryota</taxon>
        <taxon>Metazoa</taxon>
        <taxon>Ecdysozoa</taxon>
        <taxon>Nematoda</taxon>
        <taxon>Enoplea</taxon>
        <taxon>Dorylaimia</taxon>
        <taxon>Trichinellida</taxon>
        <taxon>Trichuridae</taxon>
        <taxon>Trichuris</taxon>
    </lineage>
</organism>
<sequence>MVYLWKQQQATPSAQVAQSAISRTMYGHPDQQARSFHLMEEAESQLPPIDVFDEESLRRNKEFDLQCLSTQLLYPAIHFGTLYAIYGLRIVTCSYMET</sequence>
<gene>
    <name evidence="1" type="ORF">M513_00489</name>
    <name evidence="2" type="ORF">M514_00489</name>
</gene>
<accession>A0A085MNK0</accession>